<dbReference type="RefSeq" id="WP_191710301.1">
    <property type="nucleotide sequence ID" value="NZ_JACSPQ010000009.1"/>
</dbReference>
<organism evidence="2 3">
    <name type="scientific">Phocaeicola faecium</name>
    <dbReference type="NCBI Taxonomy" id="2762213"/>
    <lineage>
        <taxon>Bacteria</taxon>
        <taxon>Pseudomonadati</taxon>
        <taxon>Bacteroidota</taxon>
        <taxon>Bacteroidia</taxon>
        <taxon>Bacteroidales</taxon>
        <taxon>Bacteroidaceae</taxon>
        <taxon>Phocaeicola</taxon>
    </lineage>
</organism>
<feature type="signal peptide" evidence="1">
    <location>
        <begin position="1"/>
        <end position="23"/>
    </location>
</feature>
<evidence type="ECO:0000313" key="3">
    <source>
        <dbReference type="Proteomes" id="UP000616346"/>
    </source>
</evidence>
<feature type="chain" id="PRO_5046856823" description="Lipoprotein" evidence="1">
    <location>
        <begin position="24"/>
        <end position="262"/>
    </location>
</feature>
<keyword evidence="1" id="KW-0732">Signal</keyword>
<keyword evidence="3" id="KW-1185">Reference proteome</keyword>
<dbReference type="Gene3D" id="2.60.20.10">
    <property type="entry name" value="Crystallins"/>
    <property type="match status" value="1"/>
</dbReference>
<name>A0ABR8VCI0_9BACT</name>
<evidence type="ECO:0008006" key="4">
    <source>
        <dbReference type="Google" id="ProtNLM"/>
    </source>
</evidence>
<dbReference type="EMBL" id="JACSPQ010000009">
    <property type="protein sequence ID" value="MBD8002377.1"/>
    <property type="molecule type" value="Genomic_DNA"/>
</dbReference>
<protein>
    <recommendedName>
        <fullName evidence="4">Lipoprotein</fullName>
    </recommendedName>
</protein>
<sequence length="262" mass="29688">MKKFIFLFQSILVVTLLCFTACSNEEVVPQEGEVKPEPQEFLNITYKGNVFQNVPIAYDENGDFIFLDEEFSQIYSQELKDNTELSIFVKDSSSIILYENLQTAFDSEGITLIKEIPTTRIESNGDMTRAGYDDLATVVLYDDRDFKDRNLTFALTESEKSVEVTNLKDVNGFNDKCSSLVLTNNLPNDPNQTLKLGSFEYPCTNIDAVFIGYDDHGFSDRTITCIAAAAEVKRYSSLPGFNDKMSSFKFFFAQKGQYQPSF</sequence>
<comment type="caution">
    <text evidence="2">The sequence shown here is derived from an EMBL/GenBank/DDBJ whole genome shotgun (WGS) entry which is preliminary data.</text>
</comment>
<proteinExistence type="predicted"/>
<evidence type="ECO:0000256" key="1">
    <source>
        <dbReference type="SAM" id="SignalP"/>
    </source>
</evidence>
<evidence type="ECO:0000313" key="2">
    <source>
        <dbReference type="EMBL" id="MBD8002377.1"/>
    </source>
</evidence>
<accession>A0ABR8VCI0</accession>
<gene>
    <name evidence="2" type="ORF">H9626_09155</name>
</gene>
<dbReference type="Proteomes" id="UP000616346">
    <property type="component" value="Unassembled WGS sequence"/>
</dbReference>
<reference evidence="2 3" key="1">
    <citation type="submission" date="2020-08" db="EMBL/GenBank/DDBJ databases">
        <title>A Genomic Blueprint of the Chicken Gut Microbiome.</title>
        <authorList>
            <person name="Gilroy R."/>
            <person name="Ravi A."/>
            <person name="Getino M."/>
            <person name="Pursley I."/>
            <person name="Horton D.L."/>
            <person name="Alikhan N.-F."/>
            <person name="Baker D."/>
            <person name="Gharbi K."/>
            <person name="Hall N."/>
            <person name="Watson M."/>
            <person name="Adriaenssens E.M."/>
            <person name="Foster-Nyarko E."/>
            <person name="Jarju S."/>
            <person name="Secka A."/>
            <person name="Antonio M."/>
            <person name="Oren A."/>
            <person name="Chaudhuri R."/>
            <person name="La Ragione R.M."/>
            <person name="Hildebrand F."/>
            <person name="Pallen M.J."/>
        </authorList>
    </citation>
    <scope>NUCLEOTIDE SEQUENCE [LARGE SCALE GENOMIC DNA]</scope>
    <source>
        <strain evidence="2 3">Sa1YUN3</strain>
    </source>
</reference>